<organism evidence="2 3">
    <name type="scientific">Vagococcus salmoninarum</name>
    <dbReference type="NCBI Taxonomy" id="2739"/>
    <lineage>
        <taxon>Bacteria</taxon>
        <taxon>Bacillati</taxon>
        <taxon>Bacillota</taxon>
        <taxon>Bacilli</taxon>
        <taxon>Lactobacillales</taxon>
        <taxon>Enterococcaceae</taxon>
        <taxon>Vagococcus</taxon>
    </lineage>
</organism>
<keyword evidence="1" id="KW-0175">Coiled coil</keyword>
<proteinExistence type="predicted"/>
<dbReference type="OrthoDB" id="2175149at2"/>
<evidence type="ECO:0000256" key="1">
    <source>
        <dbReference type="SAM" id="Coils"/>
    </source>
</evidence>
<evidence type="ECO:0000313" key="3">
    <source>
        <dbReference type="Proteomes" id="UP000287239"/>
    </source>
</evidence>
<dbReference type="RefSeq" id="WP_126778799.1">
    <property type="nucleotide sequence ID" value="NZ_NGJU01000005.1"/>
</dbReference>
<feature type="coiled-coil region" evidence="1">
    <location>
        <begin position="222"/>
        <end position="249"/>
    </location>
</feature>
<protein>
    <submittedName>
        <fullName evidence="2">Uncharacterized protein</fullName>
    </submittedName>
</protein>
<accession>A0A429ZT91</accession>
<comment type="caution">
    <text evidence="2">The sequence shown here is derived from an EMBL/GenBank/DDBJ whole genome shotgun (WGS) entry which is preliminary data.</text>
</comment>
<dbReference type="GeneID" id="98567622"/>
<keyword evidence="3" id="KW-1185">Reference proteome</keyword>
<name>A0A429ZT91_9ENTE</name>
<sequence>MKGKIEVSVYQHPTFEEGNFVFQVNPLATLLEQCRKLYEKKNSIYTYPAEEVERQFTQLLQAVSLEKSLSIVLLESDIEWEDLLEKLKRYYPQMVWTQVKKIDSQISEYSFEFIPLVENEQGFPFGTILSQSLIQQGVPGEEDPVSAWEQEIFYIVEDYLKSGLEMDEVGDEVVEPLRTTESFIYNFSEPVVAPDEAKSFQPKTKEAKYSEDVQADSYALNDNQLAAENERLKTTNEQLKKEIEMLNNQGMAIYGQEAVSGNTTVLNKQALYYEEALRRERDAKERIKVTNEKLEHLVSRLERQVMENSLDIIEGEIPYVERSEDWYRKKHIDLIEYDQLYQKAKYLEHTYQVNQRLIVISERLTIGESEMKYERERVNRLKQSPKDIELFVMMDECKMINDRVKIRQGFLWMKPRVVILSGDYENLVEKAAYFDVIQSENQMLERIIDEHVQTEIE</sequence>
<feature type="coiled-coil region" evidence="1">
    <location>
        <begin position="273"/>
        <end position="304"/>
    </location>
</feature>
<reference evidence="2 3" key="1">
    <citation type="submission" date="2017-05" db="EMBL/GenBank/DDBJ databases">
        <title>Vagococcus spp. assemblies.</title>
        <authorList>
            <person name="Gulvik C.A."/>
        </authorList>
    </citation>
    <scope>NUCLEOTIDE SEQUENCE [LARGE SCALE GENOMIC DNA]</scope>
    <source>
        <strain evidence="2 3">NCFB 2777</strain>
    </source>
</reference>
<gene>
    <name evidence="2" type="ORF">CBF35_04510</name>
</gene>
<dbReference type="AlphaFoldDB" id="A0A429ZT91"/>
<dbReference type="EMBL" id="NGJU01000005">
    <property type="protein sequence ID" value="RST96840.1"/>
    <property type="molecule type" value="Genomic_DNA"/>
</dbReference>
<evidence type="ECO:0000313" key="2">
    <source>
        <dbReference type="EMBL" id="RST96840.1"/>
    </source>
</evidence>
<dbReference type="Proteomes" id="UP000287239">
    <property type="component" value="Unassembled WGS sequence"/>
</dbReference>